<feature type="domain" description="Copper amine oxidase N2-terminal" evidence="12">
    <location>
        <begin position="64"/>
        <end position="147"/>
    </location>
</feature>
<keyword evidence="6" id="KW-1015">Disulfide bond</keyword>
<evidence type="ECO:0000256" key="5">
    <source>
        <dbReference type="ARBA" id="ARBA00023008"/>
    </source>
</evidence>
<dbReference type="FunFam" id="2.70.98.20:FF:000004">
    <property type="entry name" value="Amine oxidase"/>
    <property type="match status" value="1"/>
</dbReference>
<keyword evidence="10" id="KW-0732">Signal</keyword>
<keyword evidence="4 9" id="KW-0560">Oxidoreductase</keyword>
<dbReference type="GO" id="GO:0005507">
    <property type="term" value="F:copper ion binding"/>
    <property type="evidence" value="ECO:0007669"/>
    <property type="project" value="InterPro"/>
</dbReference>
<proteinExistence type="inferred from homology"/>
<comment type="caution">
    <text evidence="14">The sequence shown here is derived from an EMBL/GenBank/DDBJ whole genome shotgun (WGS) entry which is preliminary data.</text>
</comment>
<feature type="chain" id="PRO_5020521221" description="Amine oxidase" evidence="10">
    <location>
        <begin position="26"/>
        <end position="722"/>
    </location>
</feature>
<keyword evidence="2 9" id="KW-0479">Metal-binding</keyword>
<dbReference type="AlphaFoldDB" id="A0A4S8JQI9"/>
<dbReference type="EMBL" id="PYDT01000004">
    <property type="protein sequence ID" value="THU64074.1"/>
    <property type="molecule type" value="Genomic_DNA"/>
</dbReference>
<dbReference type="SUPFAM" id="SSF54416">
    <property type="entry name" value="Amine oxidase N-terminal region"/>
    <property type="match status" value="2"/>
</dbReference>
<gene>
    <name evidence="14" type="ORF">C4D60_Mb01t22620</name>
</gene>
<dbReference type="InterPro" id="IPR000269">
    <property type="entry name" value="Cu_amine_oxidase"/>
</dbReference>
<evidence type="ECO:0000256" key="2">
    <source>
        <dbReference type="ARBA" id="ARBA00022723"/>
    </source>
</evidence>
<dbReference type="InterPro" id="IPR015802">
    <property type="entry name" value="Cu_amine_oxidase_N3"/>
</dbReference>
<evidence type="ECO:0000256" key="1">
    <source>
        <dbReference type="ARBA" id="ARBA00007983"/>
    </source>
</evidence>
<dbReference type="Gene3D" id="2.70.98.20">
    <property type="entry name" value="Copper amine oxidase, catalytic domain"/>
    <property type="match status" value="1"/>
</dbReference>
<dbReference type="Pfam" id="PF02728">
    <property type="entry name" value="Cu_amine_oxidN3"/>
    <property type="match status" value="1"/>
</dbReference>
<dbReference type="Gene3D" id="3.10.450.40">
    <property type="match status" value="2"/>
</dbReference>
<comment type="similarity">
    <text evidence="1 9">Belongs to the copper/topaquinone oxidase family.</text>
</comment>
<evidence type="ECO:0000256" key="6">
    <source>
        <dbReference type="ARBA" id="ARBA00023157"/>
    </source>
</evidence>
<evidence type="ECO:0000256" key="4">
    <source>
        <dbReference type="ARBA" id="ARBA00023002"/>
    </source>
</evidence>
<evidence type="ECO:0000256" key="7">
    <source>
        <dbReference type="PIRSR" id="PIRSR600269-50"/>
    </source>
</evidence>
<dbReference type="InterPro" id="IPR015800">
    <property type="entry name" value="Cu_amine_oxidase_N2"/>
</dbReference>
<dbReference type="GO" id="GO:0008131">
    <property type="term" value="F:primary methylamine oxidase activity"/>
    <property type="evidence" value="ECO:0007669"/>
    <property type="project" value="InterPro"/>
</dbReference>
<name>A0A4S8JQI9_MUSBA</name>
<dbReference type="EC" id="1.4.3.-" evidence="9"/>
<dbReference type="SUPFAM" id="SSF49998">
    <property type="entry name" value="Amine oxidase catalytic domain"/>
    <property type="match status" value="1"/>
</dbReference>
<evidence type="ECO:0000259" key="11">
    <source>
        <dbReference type="Pfam" id="PF01179"/>
    </source>
</evidence>
<evidence type="ECO:0000256" key="3">
    <source>
        <dbReference type="ARBA" id="ARBA00022772"/>
    </source>
</evidence>
<reference evidence="14 15" key="1">
    <citation type="journal article" date="2019" name="Nat. Plants">
        <title>Genome sequencing of Musa balbisiana reveals subgenome evolution and function divergence in polyploid bananas.</title>
        <authorList>
            <person name="Yao X."/>
        </authorList>
    </citation>
    <scope>NUCLEOTIDE SEQUENCE [LARGE SCALE GENOMIC DNA]</scope>
    <source>
        <strain evidence="15">cv. DH-PKW</strain>
        <tissue evidence="14">Leaves</tissue>
    </source>
</reference>
<evidence type="ECO:0000259" key="12">
    <source>
        <dbReference type="Pfam" id="PF02727"/>
    </source>
</evidence>
<feature type="domain" description="Copper amine oxidase N3-terminal" evidence="13">
    <location>
        <begin position="158"/>
        <end position="256"/>
    </location>
</feature>
<comment type="PTM">
    <text evidence="8 9">Topaquinone (TPQ) is generated by copper-dependent autoxidation of a specific tyrosyl residue.</text>
</comment>
<evidence type="ECO:0000313" key="15">
    <source>
        <dbReference type="Proteomes" id="UP000317650"/>
    </source>
</evidence>
<protein>
    <recommendedName>
        <fullName evidence="9">Amine oxidase</fullName>
        <ecNumber evidence="9">1.4.3.-</ecNumber>
    </recommendedName>
</protein>
<feature type="active site" description="Proton acceptor" evidence="7">
    <location>
        <position position="364"/>
    </location>
</feature>
<evidence type="ECO:0000256" key="10">
    <source>
        <dbReference type="SAM" id="SignalP"/>
    </source>
</evidence>
<dbReference type="PANTHER" id="PTHR10638:SF41">
    <property type="entry name" value="AMINE OXIDASE"/>
    <property type="match status" value="1"/>
</dbReference>
<keyword evidence="3 7" id="KW-0801">TPQ</keyword>
<dbReference type="InterPro" id="IPR015798">
    <property type="entry name" value="Cu_amine_oxidase_C"/>
</dbReference>
<organism evidence="14 15">
    <name type="scientific">Musa balbisiana</name>
    <name type="common">Banana</name>
    <dbReference type="NCBI Taxonomy" id="52838"/>
    <lineage>
        <taxon>Eukaryota</taxon>
        <taxon>Viridiplantae</taxon>
        <taxon>Streptophyta</taxon>
        <taxon>Embryophyta</taxon>
        <taxon>Tracheophyta</taxon>
        <taxon>Spermatophyta</taxon>
        <taxon>Magnoliopsida</taxon>
        <taxon>Liliopsida</taxon>
        <taxon>Zingiberales</taxon>
        <taxon>Musaceae</taxon>
        <taxon>Musa</taxon>
    </lineage>
</organism>
<dbReference type="PROSITE" id="PS01165">
    <property type="entry name" value="COPPER_AMINE_OXID_2"/>
    <property type="match status" value="1"/>
</dbReference>
<dbReference type="InterPro" id="IPR049947">
    <property type="entry name" value="Cu_Am_Ox_Cu-bd"/>
</dbReference>
<evidence type="ECO:0000256" key="8">
    <source>
        <dbReference type="PIRSR" id="PIRSR600269-51"/>
    </source>
</evidence>
<accession>A0A4S8JQI9</accession>
<feature type="signal peptide" evidence="10">
    <location>
        <begin position="1"/>
        <end position="25"/>
    </location>
</feature>
<evidence type="ECO:0000259" key="13">
    <source>
        <dbReference type="Pfam" id="PF02728"/>
    </source>
</evidence>
<dbReference type="GO" id="GO:0048038">
    <property type="term" value="F:quinone binding"/>
    <property type="evidence" value="ECO:0007669"/>
    <property type="project" value="InterPro"/>
</dbReference>
<feature type="active site" description="Schiff-base intermediate with substrate; via topaquinone" evidence="7">
    <location>
        <position position="452"/>
    </location>
</feature>
<dbReference type="Pfam" id="PF01179">
    <property type="entry name" value="Cu_amine_oxid"/>
    <property type="match status" value="1"/>
</dbReference>
<feature type="modified residue" description="2',4',5'-topaquinone" evidence="8">
    <location>
        <position position="452"/>
    </location>
</feature>
<evidence type="ECO:0000256" key="9">
    <source>
        <dbReference type="RuleBase" id="RU000672"/>
    </source>
</evidence>
<keyword evidence="5 9" id="KW-0186">Copper</keyword>
<dbReference type="InterPro" id="IPR036460">
    <property type="entry name" value="Cu_amine_oxidase_C_sf"/>
</dbReference>
<keyword evidence="15" id="KW-1185">Reference proteome</keyword>
<dbReference type="Pfam" id="PF02727">
    <property type="entry name" value="Cu_amine_oxidN2"/>
    <property type="match status" value="1"/>
</dbReference>
<dbReference type="InterPro" id="IPR016182">
    <property type="entry name" value="Cu_amine_oxidase_N-reg"/>
</dbReference>
<dbReference type="GO" id="GO:0009308">
    <property type="term" value="P:amine metabolic process"/>
    <property type="evidence" value="ECO:0007669"/>
    <property type="project" value="UniProtKB-UniRule"/>
</dbReference>
<feature type="domain" description="Copper amine oxidase catalytic" evidence="11">
    <location>
        <begin position="290"/>
        <end position="701"/>
    </location>
</feature>
<comment type="cofactor">
    <cofactor evidence="9">
        <name>Cu cation</name>
        <dbReference type="ChEBI" id="CHEBI:23378"/>
    </cofactor>
    <text evidence="9">Contains 1 topaquinone per subunit.</text>
</comment>
<dbReference type="STRING" id="52838.A0A4S8JQI9"/>
<dbReference type="Proteomes" id="UP000317650">
    <property type="component" value="Chromosome 1"/>
</dbReference>
<sequence>MEGFPSPKHLLLLLFTAALLLVSLSLRSFPTIRFLSSHRHSFRGGSTGTDGAGETMHVHKNPYHPLDPLTYNEIKATRSILASHPDFSSPNTFPSIHSLSLLEPEKAVVLAWRPGDTLPPRRALVVAYSANHTHVVPVDIASRSVLRHVVRARPAGYPSLTPEDMERATKAAAAHPDVINAVLYRGLNPSSGVVCGPLASGWYGPEEENRRVIKVQCYAKSPNFYMSPVEGLTVTVDVDTGGVIRVSDQGLGIPVPRNRDTDYRYESQRRMPTTEAVAVNPMSMEQAGRSSMRVGAGGHAVRWAGWEVHIRPDERAGMVVSRARFRDPEGGGAWRDVMYKGMVSELFVPYMDPGEGWYFKTYMDAGEYGMGTNAFPLLRLNDCPRNAIYMDAVFAAADGNPFVRPDVVCVFERYEGDVAWRHTENPVSGYHIREARPKVTLVARMVASVGNYDYTVDWEFQMDGLIRVKVSLSGMLMVKATPYGNLSLVPEGEDLYGTLVADNIVGVVHDHFVTFYLDMDVDGPRNSFVKVHMETQETAPGESPRKSYMKVVREVARTEEDAKVKLKLYDPSEFHVVNPSRLSKLGNPSGYKLVPGATAASLLDLDDPPQKRAAFTNNQIWVTPYNRSEEWAGGLLAYQSHGDDNLAVWSQRDRKIENEDIVLWYTMGFHHIPCQEDYPIMPTVFSTFDLKPVNFFRINPIIRAAPYTEEDLPVCSGADATL</sequence>
<dbReference type="PANTHER" id="PTHR10638">
    <property type="entry name" value="COPPER AMINE OXIDASE"/>
    <property type="match status" value="1"/>
</dbReference>
<evidence type="ECO:0000313" key="14">
    <source>
        <dbReference type="EMBL" id="THU64074.1"/>
    </source>
</evidence>